<evidence type="ECO:0000313" key="2">
    <source>
        <dbReference type="Proteomes" id="UP000019438"/>
    </source>
</evidence>
<gene>
    <name evidence="1" type="ORF">GbCGDNIH3_7259</name>
</gene>
<dbReference type="Proteomes" id="UP000019438">
    <property type="component" value="Chromosome"/>
</dbReference>
<accession>A0AAN0REP9</accession>
<evidence type="ECO:0000313" key="1">
    <source>
        <dbReference type="EMBL" id="AHJ63587.1"/>
    </source>
</evidence>
<dbReference type="AlphaFoldDB" id="A0AAN0REP9"/>
<name>A0AAN0REP9_9PROT</name>
<reference evidence="2" key="1">
    <citation type="submission" date="2012-06" db="EMBL/GenBank/DDBJ databases">
        <title>Genome analysis of multiple Granulibacter bethesdensis isolates demonstrates substantial genome diversity.</title>
        <authorList>
            <person name="Greenberg D.E."/>
            <person name="Porcella S.F."/>
            <person name="Zarember K."/>
            <person name="Zelazny A.M."/>
            <person name="Bruno D."/>
            <person name="Martens C."/>
            <person name="Barbian K.D."/>
            <person name="Jaske E."/>
            <person name="Holland S.M."/>
        </authorList>
    </citation>
    <scope>NUCLEOTIDE SEQUENCE [LARGE SCALE GENOMIC DNA]</scope>
    <source>
        <strain evidence="2">CGDNIH3</strain>
    </source>
</reference>
<protein>
    <submittedName>
        <fullName evidence="1">Uncharacterized protein</fullName>
    </submittedName>
</protein>
<dbReference type="EMBL" id="CP003181">
    <property type="protein sequence ID" value="AHJ63587.1"/>
    <property type="molecule type" value="Genomic_DNA"/>
</dbReference>
<organism evidence="1 2">
    <name type="scientific">Granulibacter bethesdensis</name>
    <dbReference type="NCBI Taxonomy" id="364410"/>
    <lineage>
        <taxon>Bacteria</taxon>
        <taxon>Pseudomonadati</taxon>
        <taxon>Pseudomonadota</taxon>
        <taxon>Alphaproteobacteria</taxon>
        <taxon>Acetobacterales</taxon>
        <taxon>Acetobacteraceae</taxon>
        <taxon>Granulibacter</taxon>
    </lineage>
</organism>
<sequence length="127" mass="14378">MMAENASMIRRSIGLPGKQLSYQKEFQRIHVFITKQLSREKIFLTEDNLDNRQSRGFDLFLFLPPPLPHDTTSPIMIRYRIILLSGFGIITGPAHADYATPFSLGQICGTGLLVTPDHASRGCRRLF</sequence>
<dbReference type="KEGG" id="gbc:GbCGDNIH3_7259"/>
<proteinExistence type="predicted"/>